<feature type="domain" description="CinA C-terminal" evidence="1">
    <location>
        <begin position="9"/>
        <end position="156"/>
    </location>
</feature>
<dbReference type="Gene3D" id="3.90.950.20">
    <property type="entry name" value="CinA-like"/>
    <property type="match status" value="1"/>
</dbReference>
<dbReference type="STRING" id="161398.PP2015_2873"/>
<dbReference type="Pfam" id="PF02464">
    <property type="entry name" value="CinA"/>
    <property type="match status" value="1"/>
</dbReference>
<name>A0A0S2K5M1_9GAMM</name>
<sequence length="163" mass="17123">MELQQQVSTLASKLGAILADKRLTITTAESCTGGGVSYALTDTSGSSRYIDRCFVTYSNEAKQALLGVTESTIQEHGAVSEQTVLEMCAGAAKAANADLAIAISGVAGPTGGSDEKPVGTVWFGLFLSGKQHTYHCVFTGNRAEVREQAIVFSLEKSIELLNS</sequence>
<dbReference type="InterPro" id="IPR008136">
    <property type="entry name" value="CinA_C"/>
</dbReference>
<accession>A0A0S2K5M1</accession>
<dbReference type="EMBL" id="CP013187">
    <property type="protein sequence ID" value="ALO43358.1"/>
    <property type="molecule type" value="Genomic_DNA"/>
</dbReference>
<dbReference type="AlphaFoldDB" id="A0A0S2K5M1"/>
<dbReference type="SUPFAM" id="SSF142433">
    <property type="entry name" value="CinA-like"/>
    <property type="match status" value="1"/>
</dbReference>
<gene>
    <name evidence="2" type="ORF">PP2015_2873</name>
</gene>
<evidence type="ECO:0000259" key="1">
    <source>
        <dbReference type="Pfam" id="PF02464"/>
    </source>
</evidence>
<keyword evidence="3" id="KW-1185">Reference proteome</keyword>
<evidence type="ECO:0000313" key="2">
    <source>
        <dbReference type="EMBL" id="ALO43358.1"/>
    </source>
</evidence>
<dbReference type="InterPro" id="IPR036653">
    <property type="entry name" value="CinA-like_C"/>
</dbReference>
<dbReference type="Proteomes" id="UP000061457">
    <property type="component" value="Chromosome I"/>
</dbReference>
<reference evidence="2 3" key="1">
    <citation type="submission" date="2015-11" db="EMBL/GenBank/DDBJ databases">
        <authorList>
            <person name="Zhang Y."/>
            <person name="Guo Z."/>
        </authorList>
    </citation>
    <scope>NUCLEOTIDE SEQUENCE [LARGE SCALE GENOMIC DNA]</scope>
    <source>
        <strain evidence="2 3">KCTC 12086</strain>
    </source>
</reference>
<proteinExistence type="predicted"/>
<dbReference type="NCBIfam" id="TIGR00199">
    <property type="entry name" value="PncC_domain"/>
    <property type="match status" value="1"/>
</dbReference>
<dbReference type="OrthoDB" id="9801454at2"/>
<organism evidence="2 3">
    <name type="scientific">Pseudoalteromonas phenolica</name>
    <dbReference type="NCBI Taxonomy" id="161398"/>
    <lineage>
        <taxon>Bacteria</taxon>
        <taxon>Pseudomonadati</taxon>
        <taxon>Pseudomonadota</taxon>
        <taxon>Gammaproteobacteria</taxon>
        <taxon>Alteromonadales</taxon>
        <taxon>Pseudoalteromonadaceae</taxon>
        <taxon>Pseudoalteromonas</taxon>
    </lineage>
</organism>
<evidence type="ECO:0000313" key="3">
    <source>
        <dbReference type="Proteomes" id="UP000061457"/>
    </source>
</evidence>
<dbReference type="KEGG" id="pphe:PP2015_2873"/>
<dbReference type="PATRIC" id="fig|161398.10.peg.2933"/>
<protein>
    <submittedName>
        <fullName evidence="2">Competence/damage-inducible protein CinA C-terminal domain protein</fullName>
    </submittedName>
</protein>
<dbReference type="RefSeq" id="WP_058031022.1">
    <property type="nucleotide sequence ID" value="NZ_CP013187.1"/>
</dbReference>